<dbReference type="GO" id="GO:0035527">
    <property type="term" value="F:3-hydroxypropionate dehydrogenase (NADP+) activity"/>
    <property type="evidence" value="ECO:0007669"/>
    <property type="project" value="UniProtKB-EC"/>
</dbReference>
<dbReference type="Proteomes" id="UP000593758">
    <property type="component" value="Chromosome"/>
</dbReference>
<evidence type="ECO:0000259" key="2">
    <source>
        <dbReference type="Pfam" id="PF00881"/>
    </source>
</evidence>
<protein>
    <submittedName>
        <fullName evidence="3">Malonic semialdehyde reductase</fullName>
        <ecNumber evidence="3">1.1.1.298</ecNumber>
    </submittedName>
</protein>
<accession>A0A7M1SXM5</accession>
<name>A0A7M1SXM5_9MICO</name>
<evidence type="ECO:0000256" key="1">
    <source>
        <dbReference type="SAM" id="MobiDB-lite"/>
    </source>
</evidence>
<dbReference type="InterPro" id="IPR029479">
    <property type="entry name" value="Nitroreductase"/>
</dbReference>
<keyword evidence="4" id="KW-1185">Reference proteome</keyword>
<dbReference type="RefSeq" id="WP_193498431.1">
    <property type="nucleotide sequence ID" value="NZ_CP063169.1"/>
</dbReference>
<dbReference type="AlphaFoldDB" id="A0A7M1SXM5"/>
<keyword evidence="3" id="KW-0560">Oxidoreductase</keyword>
<dbReference type="PANTHER" id="PTHR43543:SF1">
    <property type="entry name" value="MALONIC SEMIALDEHYDE REDUCTASE RUTE-RELATED"/>
    <property type="match status" value="1"/>
</dbReference>
<sequence>MSIDTTTRPFPHLSVEAETADRLFLEARTAREFAAADVADEQVRAVYDLVKYGPTAMNTVPMRLLVVRSEQARERLVAHMAEGNRERVVAAPLSIVVAYDPAFHEHMDRLFPHVPGMRDKLAGNPEQRSAMARDNALLQAGYLIVGLRAAGLATGPMNGMDHAGIDGEFFAENGWRSLMVVNVGPTEGSGTSHPRGERLSFDEASQTV</sequence>
<gene>
    <name evidence="3" type="ORF">IM660_05785</name>
</gene>
<dbReference type="EC" id="1.1.1.298" evidence="3"/>
<evidence type="ECO:0000313" key="4">
    <source>
        <dbReference type="Proteomes" id="UP000593758"/>
    </source>
</evidence>
<proteinExistence type="predicted"/>
<dbReference type="NCBIfam" id="NF003768">
    <property type="entry name" value="PRK05365.1"/>
    <property type="match status" value="1"/>
</dbReference>
<dbReference type="EMBL" id="CP063169">
    <property type="protein sequence ID" value="QOR71777.1"/>
    <property type="molecule type" value="Genomic_DNA"/>
</dbReference>
<organism evidence="3 4">
    <name type="scientific">Ruania alkalisoli</name>
    <dbReference type="NCBI Taxonomy" id="2779775"/>
    <lineage>
        <taxon>Bacteria</taxon>
        <taxon>Bacillati</taxon>
        <taxon>Actinomycetota</taxon>
        <taxon>Actinomycetes</taxon>
        <taxon>Micrococcales</taxon>
        <taxon>Ruaniaceae</taxon>
        <taxon>Ruania</taxon>
    </lineage>
</organism>
<dbReference type="Gene3D" id="3.40.109.10">
    <property type="entry name" value="NADH Oxidase"/>
    <property type="match status" value="1"/>
</dbReference>
<reference evidence="3 4" key="1">
    <citation type="submission" date="2020-10" db="EMBL/GenBank/DDBJ databases">
        <title>Haloactinobacterium sp. RN3S43, a bacterium isolated from saline soil.</title>
        <authorList>
            <person name="Sun J.-Q."/>
        </authorList>
    </citation>
    <scope>NUCLEOTIDE SEQUENCE [LARGE SCALE GENOMIC DNA]</scope>
    <source>
        <strain evidence="3 4">RN3S43</strain>
    </source>
</reference>
<dbReference type="Pfam" id="PF00881">
    <property type="entry name" value="Nitroreductase"/>
    <property type="match status" value="1"/>
</dbReference>
<evidence type="ECO:0000313" key="3">
    <source>
        <dbReference type="EMBL" id="QOR71777.1"/>
    </source>
</evidence>
<feature type="region of interest" description="Disordered" evidence="1">
    <location>
        <begin position="185"/>
        <end position="208"/>
    </location>
</feature>
<dbReference type="KEGG" id="halt:IM660_05785"/>
<dbReference type="SUPFAM" id="SSF55469">
    <property type="entry name" value="FMN-dependent nitroreductase-like"/>
    <property type="match status" value="1"/>
</dbReference>
<feature type="domain" description="Nitroreductase" evidence="2">
    <location>
        <begin position="28"/>
        <end position="184"/>
    </location>
</feature>
<dbReference type="InterPro" id="IPR000415">
    <property type="entry name" value="Nitroreductase-like"/>
</dbReference>
<dbReference type="InterPro" id="IPR050461">
    <property type="entry name" value="Nitroreductase_HadB/RutE"/>
</dbReference>
<dbReference type="PANTHER" id="PTHR43543">
    <property type="entry name" value="MALONIC SEMIALDEHYDE REDUCTASE RUTE-RELATED"/>
    <property type="match status" value="1"/>
</dbReference>